<evidence type="ECO:0000313" key="3">
    <source>
        <dbReference type="WBParaSite" id="GPUH_0000363901-mRNA-1"/>
    </source>
</evidence>
<name>A0A183D4J1_9BILA</name>
<dbReference type="EMBL" id="UYRT01006317">
    <property type="protein sequence ID" value="VDK40279.1"/>
    <property type="molecule type" value="Genomic_DNA"/>
</dbReference>
<evidence type="ECO:0000313" key="2">
    <source>
        <dbReference type="Proteomes" id="UP000271098"/>
    </source>
</evidence>
<keyword evidence="2" id="KW-1185">Reference proteome</keyword>
<proteinExistence type="predicted"/>
<reference evidence="1 2" key="2">
    <citation type="submission" date="2018-11" db="EMBL/GenBank/DDBJ databases">
        <authorList>
            <consortium name="Pathogen Informatics"/>
        </authorList>
    </citation>
    <scope>NUCLEOTIDE SEQUENCE [LARGE SCALE GENOMIC DNA]</scope>
</reference>
<accession>A0A183D4J1</accession>
<organism evidence="3">
    <name type="scientific">Gongylonema pulchrum</name>
    <dbReference type="NCBI Taxonomy" id="637853"/>
    <lineage>
        <taxon>Eukaryota</taxon>
        <taxon>Metazoa</taxon>
        <taxon>Ecdysozoa</taxon>
        <taxon>Nematoda</taxon>
        <taxon>Chromadorea</taxon>
        <taxon>Rhabditida</taxon>
        <taxon>Spirurina</taxon>
        <taxon>Spiruromorpha</taxon>
        <taxon>Spiruroidea</taxon>
        <taxon>Gongylonematidae</taxon>
        <taxon>Gongylonema</taxon>
    </lineage>
</organism>
<sequence>MKVFTVDFASKFAEEARMFDCAYRDVLLLEKFLEEAPFQIVQPFPFHFSNNSQSVMTEPVETAAPSQLTRRSVFSERLPAVNNQLASKKYHSSDHIRKQSREALRDRNVSSASKNLNYDLETPILNGGSVSENLSPGVQIPTRIILNDRSKNVRELRISSNDPNVFVFTDNGREKRYVECSYFCNFSQNKWGVVSKF</sequence>
<dbReference type="WBParaSite" id="GPUH_0000363901-mRNA-1">
    <property type="protein sequence ID" value="GPUH_0000363901-mRNA-1"/>
    <property type="gene ID" value="GPUH_0000363901"/>
</dbReference>
<dbReference type="AlphaFoldDB" id="A0A183D4J1"/>
<dbReference type="OrthoDB" id="10579833at2759"/>
<protein>
    <submittedName>
        <fullName evidence="3">SH2 domain-containing protein</fullName>
    </submittedName>
</protein>
<gene>
    <name evidence="1" type="ORF">GPUH_LOCUS3630</name>
</gene>
<dbReference type="Proteomes" id="UP000271098">
    <property type="component" value="Unassembled WGS sequence"/>
</dbReference>
<evidence type="ECO:0000313" key="1">
    <source>
        <dbReference type="EMBL" id="VDK40279.1"/>
    </source>
</evidence>
<reference evidence="3" key="1">
    <citation type="submission" date="2016-06" db="UniProtKB">
        <authorList>
            <consortium name="WormBaseParasite"/>
        </authorList>
    </citation>
    <scope>IDENTIFICATION</scope>
</reference>